<dbReference type="PANTHER" id="PTHR11271:SF6">
    <property type="entry name" value="GUANINE DEAMINASE"/>
    <property type="match status" value="1"/>
</dbReference>
<dbReference type="Proteomes" id="UP000597459">
    <property type="component" value="Unassembled WGS sequence"/>
</dbReference>
<evidence type="ECO:0000313" key="11">
    <source>
        <dbReference type="EMBL" id="NHO53668.1"/>
    </source>
</evidence>
<dbReference type="GO" id="GO:0008892">
    <property type="term" value="F:guanine deaminase activity"/>
    <property type="evidence" value="ECO:0007669"/>
    <property type="project" value="UniProtKB-UniRule"/>
</dbReference>
<evidence type="ECO:0000256" key="5">
    <source>
        <dbReference type="ARBA" id="ARBA00022801"/>
    </source>
</evidence>
<evidence type="ECO:0000256" key="6">
    <source>
        <dbReference type="ARBA" id="ARBA00022833"/>
    </source>
</evidence>
<sequence length="524" mass="57679">MSAPRRRCRAHSDAARSSSPLPLTFFDERAGPSNHPFPSPISRPHRPDHGRPTHGTPAFHAVTHARYRRVSSLSRKRPPVKSAAPTALRGRIVTFRADPFATDPSSALLIEEDGLILMENGQINAVGSYDRLRHRLSPDTTLVSYGKALISAGFIDTHVHYPQLPVIASWGEQLPQWLERYVFPAEAAFADPQLARDVARRFLRELMRAGTTTACAYCTVHPQSVDAFFTESERLGTRMIAGKVLMDRNAPAELRDTAASGHAESSALIARWHGRGRQLYAVTPRFAITSTPEQLEAAGDLLRTHDGVYLQTHLAENMEEIATVRRLFPERSSYLDVYDHAGLLGPRSVFGHAIHMTETDFCRCHETDSALAHCPTSNLFLGSGLFRVFDALDRRRPVRVGLGTDIGAGTSLSHLRTMGEAYKVAQLTGRSLHPAQALWLATAGAARSLSLDTQIGTIAPGMEADLCVLDPCATPLLRYRTERCASIEELLFVLMTLGDERCVKATWVAGRLIHENAGDTSSER</sequence>
<dbReference type="InterPro" id="IPR011059">
    <property type="entry name" value="Metal-dep_hydrolase_composite"/>
</dbReference>
<accession>A0A967B697</accession>
<evidence type="ECO:0000259" key="10">
    <source>
        <dbReference type="Pfam" id="PF01979"/>
    </source>
</evidence>
<dbReference type="GO" id="GO:0006147">
    <property type="term" value="P:guanine catabolic process"/>
    <property type="evidence" value="ECO:0007669"/>
    <property type="project" value="UniProtKB-UniRule"/>
</dbReference>
<dbReference type="EC" id="3.5.4.3" evidence="3 7"/>
<dbReference type="AlphaFoldDB" id="A0A967B697"/>
<dbReference type="PANTHER" id="PTHR11271">
    <property type="entry name" value="GUANINE DEAMINASE"/>
    <property type="match status" value="1"/>
</dbReference>
<keyword evidence="5 8" id="KW-0378">Hydrolase</keyword>
<gene>
    <name evidence="11" type="primary">guaD</name>
    <name evidence="11" type="ORF">GOB87_06780</name>
</gene>
<evidence type="ECO:0000256" key="3">
    <source>
        <dbReference type="ARBA" id="ARBA00012781"/>
    </source>
</evidence>
<reference evidence="11" key="1">
    <citation type="submission" date="2019-11" db="EMBL/GenBank/DDBJ databases">
        <title>Description of new Acetobacter species.</title>
        <authorList>
            <person name="Cleenwerck I."/>
            <person name="Sombolestani A.S."/>
        </authorList>
    </citation>
    <scope>NUCLEOTIDE SEQUENCE</scope>
    <source>
        <strain evidence="11">LMG 1626</strain>
    </source>
</reference>
<dbReference type="InterPro" id="IPR006680">
    <property type="entry name" value="Amidohydro-rel"/>
</dbReference>
<keyword evidence="6 8" id="KW-0862">Zinc</keyword>
<dbReference type="NCBIfam" id="TIGR02967">
    <property type="entry name" value="guan_deamin"/>
    <property type="match status" value="1"/>
</dbReference>
<dbReference type="GO" id="GO:0005829">
    <property type="term" value="C:cytosol"/>
    <property type="evidence" value="ECO:0007669"/>
    <property type="project" value="TreeGrafter"/>
</dbReference>
<feature type="region of interest" description="Disordered" evidence="9">
    <location>
        <begin position="1"/>
        <end position="57"/>
    </location>
</feature>
<dbReference type="SUPFAM" id="SSF51338">
    <property type="entry name" value="Composite domain of metallo-dependent hydrolases"/>
    <property type="match status" value="2"/>
</dbReference>
<dbReference type="Gene3D" id="3.20.20.140">
    <property type="entry name" value="Metal-dependent hydrolases"/>
    <property type="match status" value="1"/>
</dbReference>
<comment type="caution">
    <text evidence="11">The sequence shown here is derived from an EMBL/GenBank/DDBJ whole genome shotgun (WGS) entry which is preliminary data.</text>
</comment>
<keyword evidence="4 8" id="KW-0479">Metal-binding</keyword>
<dbReference type="FunFam" id="3.20.20.140:FF:000022">
    <property type="entry name" value="Guanine deaminase"/>
    <property type="match status" value="1"/>
</dbReference>
<evidence type="ECO:0000256" key="1">
    <source>
        <dbReference type="ARBA" id="ARBA00004984"/>
    </source>
</evidence>
<comment type="pathway">
    <text evidence="1 8">Purine metabolism; guanine degradation; xanthine from guanine: step 1/1.</text>
</comment>
<evidence type="ECO:0000256" key="9">
    <source>
        <dbReference type="SAM" id="MobiDB-lite"/>
    </source>
</evidence>
<comment type="cofactor">
    <cofactor evidence="8">
        <name>Zn(2+)</name>
        <dbReference type="ChEBI" id="CHEBI:29105"/>
    </cofactor>
    <text evidence="8">Binds 1 zinc ion per subunit.</text>
</comment>
<keyword evidence="12" id="KW-1185">Reference proteome</keyword>
<organism evidence="11 12">
    <name type="scientific">Acetobacter estunensis</name>
    <dbReference type="NCBI Taxonomy" id="104097"/>
    <lineage>
        <taxon>Bacteria</taxon>
        <taxon>Pseudomonadati</taxon>
        <taxon>Pseudomonadota</taxon>
        <taxon>Alphaproteobacteria</taxon>
        <taxon>Acetobacterales</taxon>
        <taxon>Acetobacteraceae</taxon>
        <taxon>Acetobacter</taxon>
    </lineage>
</organism>
<dbReference type="GO" id="GO:0008270">
    <property type="term" value="F:zinc ion binding"/>
    <property type="evidence" value="ECO:0007669"/>
    <property type="project" value="UniProtKB-UniRule"/>
</dbReference>
<comment type="catalytic activity">
    <reaction evidence="8">
        <text>guanine + H2O + H(+) = xanthine + NH4(+)</text>
        <dbReference type="Rhea" id="RHEA:14665"/>
        <dbReference type="ChEBI" id="CHEBI:15377"/>
        <dbReference type="ChEBI" id="CHEBI:15378"/>
        <dbReference type="ChEBI" id="CHEBI:16235"/>
        <dbReference type="ChEBI" id="CHEBI:17712"/>
        <dbReference type="ChEBI" id="CHEBI:28938"/>
        <dbReference type="EC" id="3.5.4.3"/>
    </reaction>
</comment>
<dbReference type="InterPro" id="IPR032466">
    <property type="entry name" value="Metal_Hydrolase"/>
</dbReference>
<evidence type="ECO:0000256" key="2">
    <source>
        <dbReference type="ARBA" id="ARBA00006745"/>
    </source>
</evidence>
<dbReference type="Pfam" id="PF01979">
    <property type="entry name" value="Amidohydro_1"/>
    <property type="match status" value="1"/>
</dbReference>
<evidence type="ECO:0000256" key="7">
    <source>
        <dbReference type="NCBIfam" id="TIGR02967"/>
    </source>
</evidence>
<dbReference type="InterPro" id="IPR014311">
    <property type="entry name" value="Guanine_deaminase"/>
</dbReference>
<proteinExistence type="inferred from homology"/>
<feature type="domain" description="Amidohydrolase-related" evidence="10">
    <location>
        <begin position="150"/>
        <end position="512"/>
    </location>
</feature>
<evidence type="ECO:0000256" key="4">
    <source>
        <dbReference type="ARBA" id="ARBA00022723"/>
    </source>
</evidence>
<dbReference type="SUPFAM" id="SSF51556">
    <property type="entry name" value="Metallo-dependent hydrolases"/>
    <property type="match status" value="1"/>
</dbReference>
<dbReference type="NCBIfam" id="NF006679">
    <property type="entry name" value="PRK09228.1"/>
    <property type="match status" value="1"/>
</dbReference>
<name>A0A967B697_9PROT</name>
<protein>
    <recommendedName>
        <fullName evidence="3 7">Guanine deaminase</fullName>
        <shortName evidence="8">Guanase</shortName>
        <ecNumber evidence="3 7">3.5.4.3</ecNumber>
    </recommendedName>
    <alternativeName>
        <fullName evidence="8">Guanine aminohydrolase</fullName>
    </alternativeName>
</protein>
<comment type="similarity">
    <text evidence="2 8">Belongs to the metallo-dependent hydrolases superfamily. ATZ/TRZ family.</text>
</comment>
<comment type="function">
    <text evidence="8">Catalyzes the hydrolytic deamination of guanine, producing xanthine and ammonia.</text>
</comment>
<dbReference type="InterPro" id="IPR051607">
    <property type="entry name" value="Metallo-dep_hydrolases"/>
</dbReference>
<dbReference type="EMBL" id="WOTH01000010">
    <property type="protein sequence ID" value="NHO53668.1"/>
    <property type="molecule type" value="Genomic_DNA"/>
</dbReference>
<evidence type="ECO:0000256" key="8">
    <source>
        <dbReference type="RuleBase" id="RU366009"/>
    </source>
</evidence>
<evidence type="ECO:0000313" key="12">
    <source>
        <dbReference type="Proteomes" id="UP000597459"/>
    </source>
</evidence>
<dbReference type="Gene3D" id="2.30.40.10">
    <property type="entry name" value="Urease, subunit C, domain 1"/>
    <property type="match status" value="1"/>
</dbReference>